<organism evidence="2 3">
    <name type="scientific">Megasphaera cerevisiae DSM 20462</name>
    <dbReference type="NCBI Taxonomy" id="1122219"/>
    <lineage>
        <taxon>Bacteria</taxon>
        <taxon>Bacillati</taxon>
        <taxon>Bacillota</taxon>
        <taxon>Negativicutes</taxon>
        <taxon>Veillonellales</taxon>
        <taxon>Veillonellaceae</taxon>
        <taxon>Megasphaera</taxon>
    </lineage>
</organism>
<gene>
    <name evidence="2" type="ORF">AB840_01125</name>
</gene>
<dbReference type="EMBL" id="LEKT01000002">
    <property type="protein sequence ID" value="KMO87757.1"/>
    <property type="molecule type" value="Genomic_DNA"/>
</dbReference>
<dbReference type="RefSeq" id="WP_020311238.1">
    <property type="nucleotide sequence ID" value="NZ_FUXD01000009.1"/>
</dbReference>
<dbReference type="STRING" id="39029.BSR42_12125"/>
<evidence type="ECO:0000259" key="1">
    <source>
        <dbReference type="Pfam" id="PF01863"/>
    </source>
</evidence>
<dbReference type="Pfam" id="PF01863">
    <property type="entry name" value="YgjP-like"/>
    <property type="match status" value="1"/>
</dbReference>
<keyword evidence="3" id="KW-1185">Reference proteome</keyword>
<dbReference type="CDD" id="cd07344">
    <property type="entry name" value="M48_yhfN_like"/>
    <property type="match status" value="1"/>
</dbReference>
<dbReference type="InterPro" id="IPR053136">
    <property type="entry name" value="UTP_pyrophosphatase-like"/>
</dbReference>
<dbReference type="InParanoid" id="A0A0J6X0S4"/>
<dbReference type="AlphaFoldDB" id="A0A0J6X0S4"/>
<dbReference type="PATRIC" id="fig|1122219.3.peg.255"/>
<name>A0A0J6X0S4_9FIRM</name>
<evidence type="ECO:0000313" key="2">
    <source>
        <dbReference type="EMBL" id="KMO87757.1"/>
    </source>
</evidence>
<dbReference type="Proteomes" id="UP000036503">
    <property type="component" value="Unassembled WGS sequence"/>
</dbReference>
<feature type="domain" description="YgjP-like metallopeptidase" evidence="1">
    <location>
        <begin position="26"/>
        <end position="235"/>
    </location>
</feature>
<dbReference type="PANTHER" id="PTHR30399:SF1">
    <property type="entry name" value="UTP PYROPHOSPHATASE"/>
    <property type="match status" value="1"/>
</dbReference>
<reference evidence="2 3" key="1">
    <citation type="submission" date="2015-06" db="EMBL/GenBank/DDBJ databases">
        <title>Draft genome sequence of beer spoilage bacterium Megasphaera cerevisiae type strain 20462.</title>
        <authorList>
            <person name="Kutumbaka K."/>
            <person name="Pasmowitz J."/>
            <person name="Mategko J."/>
            <person name="Reyes D."/>
            <person name="Friedrich A."/>
            <person name="Han S."/>
            <person name="Martens-Habbena W."/>
            <person name="Neal-McKinney J."/>
            <person name="Janagama H.K."/>
            <person name="Nadala C."/>
            <person name="Samadpour M."/>
        </authorList>
    </citation>
    <scope>NUCLEOTIDE SEQUENCE [LARGE SCALE GENOMIC DNA]</scope>
    <source>
        <strain evidence="2 3">DSM 20462</strain>
    </source>
</reference>
<dbReference type="PANTHER" id="PTHR30399">
    <property type="entry name" value="UNCHARACTERIZED PROTEIN YGJP"/>
    <property type="match status" value="1"/>
</dbReference>
<sequence>MKKITKRQLDIGSYVISYELERKAVKNINLRIRSNETIYVSANPHIPQNRIDAFLIDQRNFILRSLKQIRHYGQAHRQCVLVDGSALCIAGKTVTLAVFPGKPSRMWIKNDILYMTAPADDSTSGLRLYRRFLAAEAAILFPQSLQRMHRLIAPYGVSMPAFHQRIMKSRWGSCMPYKQSLTLNTYLAVMPETCIDQVVLHELCHLIHPNHSTSFYALLTHLMPDWKTRRQSMEHYISYCI</sequence>
<proteinExistence type="predicted"/>
<accession>A0A0J6X0S4</accession>
<dbReference type="InterPro" id="IPR002725">
    <property type="entry name" value="YgjP-like_metallopeptidase"/>
</dbReference>
<protein>
    <recommendedName>
        <fullName evidence="1">YgjP-like metallopeptidase domain-containing protein</fullName>
    </recommendedName>
</protein>
<dbReference type="OrthoDB" id="9811177at2"/>
<comment type="caution">
    <text evidence="2">The sequence shown here is derived from an EMBL/GenBank/DDBJ whole genome shotgun (WGS) entry which is preliminary data.</text>
</comment>
<dbReference type="Gene3D" id="3.30.2010.10">
    <property type="entry name" value="Metalloproteases ('zincins'), catalytic domain"/>
    <property type="match status" value="1"/>
</dbReference>
<evidence type="ECO:0000313" key="3">
    <source>
        <dbReference type="Proteomes" id="UP000036503"/>
    </source>
</evidence>